<gene>
    <name evidence="6" type="primary">mcsB</name>
    <name evidence="10" type="ORF">TcarDRAFT_0138</name>
</gene>
<feature type="binding site" evidence="6 7">
    <location>
        <begin position="208"/>
        <end position="213"/>
    </location>
    <ligand>
        <name>ATP</name>
        <dbReference type="ChEBI" id="CHEBI:30616"/>
    </ligand>
</feature>
<dbReference type="PANTHER" id="PTHR11547">
    <property type="entry name" value="ARGININE OR CREATINE KINASE"/>
    <property type="match status" value="1"/>
</dbReference>
<accession>A1HTJ5</accession>
<comment type="function">
    <text evidence="6">Catalyzes the specific phosphorylation of arginine residues in proteins.</text>
</comment>
<dbReference type="PROSITE" id="PS00112">
    <property type="entry name" value="PHOSPHAGEN_KINASE"/>
    <property type="match status" value="1"/>
</dbReference>
<evidence type="ECO:0000313" key="10">
    <source>
        <dbReference type="EMBL" id="EAX46672.1"/>
    </source>
</evidence>
<comment type="caution">
    <text evidence="10">The sequence shown here is derived from an EMBL/GenBank/DDBJ whole genome shotgun (WGS) entry which is preliminary data.</text>
</comment>
<dbReference type="AlphaFoldDB" id="A1HTJ5"/>
<dbReference type="CDD" id="cd07930">
    <property type="entry name" value="bacterial_phosphagen_kinase"/>
    <property type="match status" value="1"/>
</dbReference>
<evidence type="ECO:0000256" key="8">
    <source>
        <dbReference type="RuleBase" id="RU000505"/>
    </source>
</evidence>
<dbReference type="GO" id="GO:0004111">
    <property type="term" value="F:creatine kinase activity"/>
    <property type="evidence" value="ECO:0007669"/>
    <property type="project" value="InterPro"/>
</dbReference>
<evidence type="ECO:0000313" key="11">
    <source>
        <dbReference type="Proteomes" id="UP000005139"/>
    </source>
</evidence>
<keyword evidence="2 6" id="KW-0547">Nucleotide-binding</keyword>
<dbReference type="InterPro" id="IPR014746">
    <property type="entry name" value="Gln_synth/guanido_kin_cat_dom"/>
</dbReference>
<evidence type="ECO:0000256" key="5">
    <source>
        <dbReference type="ARBA" id="ARBA00051816"/>
    </source>
</evidence>
<reference evidence="10 11" key="1">
    <citation type="submission" date="2007-01" db="EMBL/GenBank/DDBJ databases">
        <title>Annotation of the draft genome assembly of Thermosinus carboxydivorans Nor1.</title>
        <authorList>
            <consortium name="US DOE Joint Genome Institute (JGI-ORNL)"/>
            <person name="Larimer F."/>
            <person name="Land M."/>
            <person name="Hauser L."/>
        </authorList>
    </citation>
    <scope>NUCLEOTIDE SEQUENCE [LARGE SCALE GENOMIC DNA]</scope>
    <source>
        <strain evidence="10 11">Nor1</strain>
    </source>
</reference>
<dbReference type="GO" id="GO:0005615">
    <property type="term" value="C:extracellular space"/>
    <property type="evidence" value="ECO:0007669"/>
    <property type="project" value="TreeGrafter"/>
</dbReference>
<dbReference type="eggNOG" id="COG3869">
    <property type="taxonomic scope" value="Bacteria"/>
</dbReference>
<dbReference type="InterPro" id="IPR023660">
    <property type="entry name" value="Arg_Kinase"/>
</dbReference>
<keyword evidence="11" id="KW-1185">Reference proteome</keyword>
<dbReference type="InterPro" id="IPR000749">
    <property type="entry name" value="ATP-guanido_PTrfase"/>
</dbReference>
<dbReference type="EC" id="2.7.14.1" evidence="6"/>
<dbReference type="NCBIfam" id="NF002194">
    <property type="entry name" value="PRK01059.1-4"/>
    <property type="match status" value="1"/>
</dbReference>
<feature type="binding site" evidence="6 7">
    <location>
        <begin position="177"/>
        <end position="181"/>
    </location>
    <ligand>
        <name>ATP</name>
        <dbReference type="ChEBI" id="CHEBI:30616"/>
    </ligand>
</feature>
<protein>
    <recommendedName>
        <fullName evidence="6">Protein-arginine kinase</fullName>
        <ecNumber evidence="6">2.7.14.1</ecNumber>
    </recommendedName>
</protein>
<keyword evidence="6" id="KW-0021">Allosteric enzyme</keyword>
<dbReference type="GO" id="GO:0005524">
    <property type="term" value="F:ATP binding"/>
    <property type="evidence" value="ECO:0007669"/>
    <property type="project" value="UniProtKB-UniRule"/>
</dbReference>
<evidence type="ECO:0000256" key="1">
    <source>
        <dbReference type="ARBA" id="ARBA00022679"/>
    </source>
</evidence>
<keyword evidence="4 6" id="KW-0067">ATP-binding</keyword>
<dbReference type="Gene3D" id="3.30.590.10">
    <property type="entry name" value="Glutamine synthetase/guanido kinase, catalytic domain"/>
    <property type="match status" value="1"/>
</dbReference>
<evidence type="ECO:0000256" key="6">
    <source>
        <dbReference type="HAMAP-Rule" id="MF_00602"/>
    </source>
</evidence>
<reference evidence="10 11" key="2">
    <citation type="submission" date="2007-01" db="EMBL/GenBank/DDBJ databases">
        <title>Sequencing of the draft genome and assembly of Thermosinus carboxydivorans Nor1.</title>
        <authorList>
            <consortium name="US DOE Joint Genome Institute (JGI-PGF)"/>
            <person name="Copeland A."/>
            <person name="Lucas S."/>
            <person name="Lapidus A."/>
            <person name="Barry K."/>
            <person name="Glavina del Rio T."/>
            <person name="Dalin E."/>
            <person name="Tice H."/>
            <person name="Bruce D."/>
            <person name="Pitluck S."/>
            <person name="Richardson P."/>
        </authorList>
    </citation>
    <scope>NUCLEOTIDE SEQUENCE [LARGE SCALE GENOMIC DNA]</scope>
    <source>
        <strain evidence="10 11">Nor1</strain>
    </source>
</reference>
<dbReference type="Pfam" id="PF00217">
    <property type="entry name" value="ATP-gua_Ptrans"/>
    <property type="match status" value="1"/>
</dbReference>
<feature type="binding site" evidence="6 7">
    <location>
        <position position="126"/>
    </location>
    <ligand>
        <name>ATP</name>
        <dbReference type="ChEBI" id="CHEBI:30616"/>
    </ligand>
</feature>
<dbReference type="InterPro" id="IPR022415">
    <property type="entry name" value="ATP-guanido_PTrfase_AS"/>
</dbReference>
<dbReference type="Proteomes" id="UP000005139">
    <property type="component" value="Unassembled WGS sequence"/>
</dbReference>
<dbReference type="PANTHER" id="PTHR11547:SF38">
    <property type="entry name" value="ARGININE KINASE 1-RELATED"/>
    <property type="match status" value="1"/>
</dbReference>
<sequence length="360" mass="39704">MALENILDQPLNPWMAGGGPDGDIVLSSRIRLARNFEAVPFPNRAKGSQLAAIVDQMRKSVNDLTNLDGHRYLFIEMEKLSPLERYVLVEKHIISPNLAQEAENRALIVRDDAAVSIMINEEDHLRIQCLAPGLNLNDALKCANKVDDAIEGRHDIAFSEQMGYLTACPTNLGTGLRASVMVHLPALVLSGQINRLVTAATQLGLAVRGIYGEGSEAVGNIFQISNQLTLGHGEQEIVENLYSVARQVVDHERSARQALLAESRDVLADRVWRAYGVLRYARSLSGQEALSLLSEVRLGIDLKIIDEVPPVIFNELLVTTRPNFLQKLAGQAELGPAERDRLRAQIIRQCLEDNKTRGGK</sequence>
<feature type="short sequence motif" description="RDXXRA motif of the pArg binding pocket involved in allosteric regulation" evidence="6">
    <location>
        <begin position="339"/>
        <end position="344"/>
    </location>
</feature>
<keyword evidence="3 6" id="KW-0418">Kinase</keyword>
<proteinExistence type="inferred from homology"/>
<dbReference type="OrthoDB" id="9791353at2"/>
<dbReference type="InterPro" id="IPR022414">
    <property type="entry name" value="ATP-guanido_PTrfase_cat"/>
</dbReference>
<dbReference type="GO" id="GO:0046314">
    <property type="term" value="P:phosphocreatine biosynthetic process"/>
    <property type="evidence" value="ECO:0007669"/>
    <property type="project" value="InterPro"/>
</dbReference>
<dbReference type="PROSITE" id="PS51510">
    <property type="entry name" value="PHOSPHAGEN_KINASE_C"/>
    <property type="match status" value="1"/>
</dbReference>
<evidence type="ECO:0000256" key="7">
    <source>
        <dbReference type="PROSITE-ProRule" id="PRU00843"/>
    </source>
</evidence>
<evidence type="ECO:0000256" key="4">
    <source>
        <dbReference type="ARBA" id="ARBA00022840"/>
    </source>
</evidence>
<name>A1HTJ5_9FIRM</name>
<comment type="catalytic activity">
    <reaction evidence="5 6">
        <text>L-arginyl-[protein] + ATP = N(omega)-phospho-L-arginyl-[protein] + ADP + H(+)</text>
        <dbReference type="Rhea" id="RHEA:43384"/>
        <dbReference type="Rhea" id="RHEA-COMP:10532"/>
        <dbReference type="Rhea" id="RHEA-COMP:10533"/>
        <dbReference type="ChEBI" id="CHEBI:15378"/>
        <dbReference type="ChEBI" id="CHEBI:29965"/>
        <dbReference type="ChEBI" id="CHEBI:30616"/>
        <dbReference type="ChEBI" id="CHEBI:83226"/>
        <dbReference type="ChEBI" id="CHEBI:456216"/>
        <dbReference type="EC" id="2.7.14.1"/>
    </reaction>
</comment>
<organism evidence="10 11">
    <name type="scientific">Thermosinus carboxydivorans Nor1</name>
    <dbReference type="NCBI Taxonomy" id="401526"/>
    <lineage>
        <taxon>Bacteria</taxon>
        <taxon>Bacillati</taxon>
        <taxon>Bacillota</taxon>
        <taxon>Negativicutes</taxon>
        <taxon>Selenomonadales</taxon>
        <taxon>Sporomusaceae</taxon>
        <taxon>Thermosinus</taxon>
    </lineage>
</organism>
<feature type="binding site" evidence="6 7">
    <location>
        <begin position="27"/>
        <end position="31"/>
    </location>
    <ligand>
        <name>ATP</name>
        <dbReference type="ChEBI" id="CHEBI:30616"/>
    </ligand>
</feature>
<evidence type="ECO:0000259" key="9">
    <source>
        <dbReference type="PROSITE" id="PS51510"/>
    </source>
</evidence>
<comment type="similarity">
    <text evidence="6 7 8">Belongs to the ATP:guanido phosphotransferase family.</text>
</comment>
<dbReference type="EMBL" id="AAWL01000025">
    <property type="protein sequence ID" value="EAX46672.1"/>
    <property type="molecule type" value="Genomic_DNA"/>
</dbReference>
<comment type="activity regulation">
    <text evidence="6">Appears to be allosterically activated by the binding of pArg-containing polypeptides to the pArg-binding pocket localized in the C-terminal domain of McsB.</text>
</comment>
<keyword evidence="1 6" id="KW-0808">Transferase</keyword>
<dbReference type="GO" id="GO:1990424">
    <property type="term" value="F:protein arginine kinase activity"/>
    <property type="evidence" value="ECO:0007669"/>
    <property type="project" value="UniProtKB-EC"/>
</dbReference>
<evidence type="ECO:0000256" key="3">
    <source>
        <dbReference type="ARBA" id="ARBA00022777"/>
    </source>
</evidence>
<evidence type="ECO:0000256" key="2">
    <source>
        <dbReference type="ARBA" id="ARBA00022741"/>
    </source>
</evidence>
<dbReference type="FunFam" id="3.30.590.10:FF:000007">
    <property type="entry name" value="Protein-arginine kinase"/>
    <property type="match status" value="1"/>
</dbReference>
<feature type="domain" description="Phosphagen kinase C-terminal" evidence="9">
    <location>
        <begin position="24"/>
        <end position="255"/>
    </location>
</feature>
<dbReference type="SUPFAM" id="SSF55931">
    <property type="entry name" value="Glutamine synthetase/guanido kinase"/>
    <property type="match status" value="1"/>
</dbReference>
<dbReference type="RefSeq" id="WP_007290348.1">
    <property type="nucleotide sequence ID" value="NZ_AAWL01000025.1"/>
</dbReference>
<feature type="binding site" evidence="6 7">
    <location>
        <position position="92"/>
    </location>
    <ligand>
        <name>ATP</name>
        <dbReference type="ChEBI" id="CHEBI:30616"/>
    </ligand>
</feature>
<dbReference type="HAMAP" id="MF_00602">
    <property type="entry name" value="Prot_Arg_kinase"/>
    <property type="match status" value="1"/>
</dbReference>